<keyword evidence="4" id="KW-0963">Cytoplasm</keyword>
<evidence type="ECO:0000256" key="4">
    <source>
        <dbReference type="ARBA" id="ARBA00022490"/>
    </source>
</evidence>
<accession>A0AAD9MN55</accession>
<evidence type="ECO:0000256" key="7">
    <source>
        <dbReference type="ARBA" id="ARBA00023242"/>
    </source>
</evidence>
<dbReference type="GO" id="GO:0007059">
    <property type="term" value="P:chromosome segregation"/>
    <property type="evidence" value="ECO:0007669"/>
    <property type="project" value="UniProtKB-KW"/>
</dbReference>
<feature type="compositionally biased region" description="Low complexity" evidence="8">
    <location>
        <begin position="30"/>
        <end position="47"/>
    </location>
</feature>
<evidence type="ECO:0000256" key="6">
    <source>
        <dbReference type="ARBA" id="ARBA00023212"/>
    </source>
</evidence>
<evidence type="ECO:0000256" key="8">
    <source>
        <dbReference type="SAM" id="MobiDB-lite"/>
    </source>
</evidence>
<keyword evidence="11" id="KW-1185">Reference proteome</keyword>
<feature type="compositionally biased region" description="Acidic residues" evidence="8">
    <location>
        <begin position="263"/>
        <end position="272"/>
    </location>
</feature>
<dbReference type="Gene3D" id="6.10.250.2990">
    <property type="match status" value="1"/>
</dbReference>
<evidence type="ECO:0000256" key="2">
    <source>
        <dbReference type="ARBA" id="ARBA00004186"/>
    </source>
</evidence>
<organism evidence="10 11">
    <name type="scientific">Prototheca wickerhamii</name>
    <dbReference type="NCBI Taxonomy" id="3111"/>
    <lineage>
        <taxon>Eukaryota</taxon>
        <taxon>Viridiplantae</taxon>
        <taxon>Chlorophyta</taxon>
        <taxon>core chlorophytes</taxon>
        <taxon>Trebouxiophyceae</taxon>
        <taxon>Chlorellales</taxon>
        <taxon>Chlorellaceae</taxon>
        <taxon>Prototheca</taxon>
    </lineage>
</organism>
<feature type="domain" description="Inner centromere protein ARK-binding" evidence="9">
    <location>
        <begin position="263"/>
        <end position="316"/>
    </location>
</feature>
<feature type="region of interest" description="Disordered" evidence="8">
    <location>
        <begin position="149"/>
        <end position="207"/>
    </location>
</feature>
<evidence type="ECO:0000256" key="1">
    <source>
        <dbReference type="ARBA" id="ARBA00004123"/>
    </source>
</evidence>
<dbReference type="InterPro" id="IPR005635">
    <property type="entry name" value="Inner_centromere_prot_ARK-bd"/>
</dbReference>
<dbReference type="PANTHER" id="PTHR13142">
    <property type="entry name" value="INNER CENTROMERE PROTEIN"/>
    <property type="match status" value="1"/>
</dbReference>
<feature type="compositionally biased region" description="Basic and acidic residues" evidence="8">
    <location>
        <begin position="98"/>
        <end position="108"/>
    </location>
</feature>
<dbReference type="GO" id="GO:0005634">
    <property type="term" value="C:nucleus"/>
    <property type="evidence" value="ECO:0007669"/>
    <property type="project" value="UniProtKB-SubCell"/>
</dbReference>
<feature type="compositionally biased region" description="Basic and acidic residues" evidence="8">
    <location>
        <begin position="48"/>
        <end position="82"/>
    </location>
</feature>
<evidence type="ECO:0000259" key="9">
    <source>
        <dbReference type="Pfam" id="PF03941"/>
    </source>
</evidence>
<keyword evidence="5" id="KW-0159">Chromosome partition</keyword>
<dbReference type="Pfam" id="PF03941">
    <property type="entry name" value="INCENP_ARK-bind"/>
    <property type="match status" value="1"/>
</dbReference>
<dbReference type="EMBL" id="JASFZW010000001">
    <property type="protein sequence ID" value="KAK2080733.1"/>
    <property type="molecule type" value="Genomic_DNA"/>
</dbReference>
<keyword evidence="7" id="KW-0539">Nucleus</keyword>
<evidence type="ECO:0000313" key="11">
    <source>
        <dbReference type="Proteomes" id="UP001255856"/>
    </source>
</evidence>
<sequence length="355" mass="38452">MASNLVSAVRSLLPLGGSGPDRSAPFSFLAASAGGPGAQPKPAARVAALEKAEAARKAQEAREAERERRKQELERLKAERLATKAAAEAEAAATRAEQAQRKQREAAARRQQLQLEKQLHLHQPLHGVKKARVEGGDGLAAPVVGASSNAAAEKPAATGSAPASKPLKKILYQGQGASDAPPPKLRLGRPPPRAERRFWPGKPADAARPAFPRLVLNPLAANAQGPSSTAAAIPSEAATPDKQGRPRTSSHGSQHQYEISPYSDEDSSEGDDGPSKPVPEWAKGKRLQEQLVHQMRVDPDEIFQHQHKTCTLDEMFEKQNNGQRDFSRRTSTGNWAEDRLTWQEELRYKKAMGFI</sequence>
<feature type="region of interest" description="Disordered" evidence="8">
    <location>
        <begin position="223"/>
        <end position="285"/>
    </location>
</feature>
<comment type="subcellular location">
    <subcellularLocation>
        <location evidence="2">Cytoplasm</location>
        <location evidence="2">Cytoskeleton</location>
        <location evidence="2">Spindle</location>
    </subcellularLocation>
    <subcellularLocation>
        <location evidence="1">Nucleus</location>
    </subcellularLocation>
</comment>
<dbReference type="Proteomes" id="UP001255856">
    <property type="component" value="Unassembled WGS sequence"/>
</dbReference>
<keyword evidence="6" id="KW-0206">Cytoskeleton</keyword>
<feature type="compositionally biased region" description="Low complexity" evidence="8">
    <location>
        <begin position="83"/>
        <end position="97"/>
    </location>
</feature>
<gene>
    <name evidence="10" type="ORF">QBZ16_000587</name>
</gene>
<feature type="compositionally biased region" description="Polar residues" evidence="8">
    <location>
        <begin position="246"/>
        <end position="257"/>
    </location>
</feature>
<evidence type="ECO:0000313" key="10">
    <source>
        <dbReference type="EMBL" id="KAK2080733.1"/>
    </source>
</evidence>
<dbReference type="GO" id="GO:0005819">
    <property type="term" value="C:spindle"/>
    <property type="evidence" value="ECO:0007669"/>
    <property type="project" value="UniProtKB-SubCell"/>
</dbReference>
<dbReference type="PANTHER" id="PTHR13142:SF1">
    <property type="entry name" value="INNER CENTROMERE PROTEIN"/>
    <property type="match status" value="1"/>
</dbReference>
<protein>
    <recommendedName>
        <fullName evidence="9">Inner centromere protein ARK-binding domain-containing protein</fullName>
    </recommendedName>
</protein>
<comment type="caution">
    <text evidence="10">The sequence shown here is derived from an EMBL/GenBank/DDBJ whole genome shotgun (WGS) entry which is preliminary data.</text>
</comment>
<evidence type="ECO:0000256" key="3">
    <source>
        <dbReference type="ARBA" id="ARBA00010042"/>
    </source>
</evidence>
<evidence type="ECO:0000256" key="5">
    <source>
        <dbReference type="ARBA" id="ARBA00022829"/>
    </source>
</evidence>
<name>A0AAD9MN55_PROWI</name>
<dbReference type="AlphaFoldDB" id="A0AAD9MN55"/>
<comment type="similarity">
    <text evidence="3">Belongs to the INCENP family.</text>
</comment>
<reference evidence="10" key="1">
    <citation type="submission" date="2021-01" db="EMBL/GenBank/DDBJ databases">
        <authorList>
            <person name="Eckstrom K.M.E."/>
        </authorList>
    </citation>
    <scope>NUCLEOTIDE SEQUENCE</scope>
    <source>
        <strain evidence="10">UVCC 0001</strain>
    </source>
</reference>
<feature type="region of interest" description="Disordered" evidence="8">
    <location>
        <begin position="12"/>
        <end position="133"/>
    </location>
</feature>
<proteinExistence type="inferred from homology"/>